<dbReference type="EMBL" id="MKGL01000035">
    <property type="protein sequence ID" value="RNF10210.1"/>
    <property type="molecule type" value="Genomic_DNA"/>
</dbReference>
<evidence type="ECO:0000256" key="1">
    <source>
        <dbReference type="ARBA" id="ARBA00004141"/>
    </source>
</evidence>
<comment type="caution">
    <text evidence="7">The sequence shown here is derived from an EMBL/GenBank/DDBJ whole genome shotgun (WGS) entry which is preliminary data.</text>
</comment>
<keyword evidence="2" id="KW-0813">Transport</keyword>
<dbReference type="Pfam" id="PF03092">
    <property type="entry name" value="BT1"/>
    <property type="match status" value="1"/>
</dbReference>
<dbReference type="GeneID" id="40325581"/>
<comment type="subcellular location">
    <subcellularLocation>
        <location evidence="1">Membrane</location>
        <topology evidence="1">Multi-pass membrane protein</topology>
    </subcellularLocation>
</comment>
<evidence type="ECO:0000256" key="3">
    <source>
        <dbReference type="ARBA" id="ARBA00022692"/>
    </source>
</evidence>
<keyword evidence="5 6" id="KW-0472">Membrane</keyword>
<name>A0A3R7NQV4_TRYRA</name>
<keyword evidence="3 6" id="KW-0812">Transmembrane</keyword>
<evidence type="ECO:0000313" key="8">
    <source>
        <dbReference type="Proteomes" id="UP000283634"/>
    </source>
</evidence>
<evidence type="ECO:0000313" key="7">
    <source>
        <dbReference type="EMBL" id="RNF10210.1"/>
    </source>
</evidence>
<dbReference type="InterPro" id="IPR039309">
    <property type="entry name" value="BT1"/>
</dbReference>
<evidence type="ECO:0000256" key="5">
    <source>
        <dbReference type="ARBA" id="ARBA00023136"/>
    </source>
</evidence>
<dbReference type="Proteomes" id="UP000283634">
    <property type="component" value="Unassembled WGS sequence"/>
</dbReference>
<organism evidence="7 8">
    <name type="scientific">Trypanosoma rangeli</name>
    <dbReference type="NCBI Taxonomy" id="5698"/>
    <lineage>
        <taxon>Eukaryota</taxon>
        <taxon>Discoba</taxon>
        <taxon>Euglenozoa</taxon>
        <taxon>Kinetoplastea</taxon>
        <taxon>Metakinetoplastina</taxon>
        <taxon>Trypanosomatida</taxon>
        <taxon>Trypanosomatidae</taxon>
        <taxon>Trypanosoma</taxon>
        <taxon>Herpetosoma</taxon>
    </lineage>
</organism>
<keyword evidence="4 6" id="KW-1133">Transmembrane helix</keyword>
<feature type="transmembrane region" description="Helical" evidence="6">
    <location>
        <begin position="12"/>
        <end position="30"/>
    </location>
</feature>
<protein>
    <submittedName>
        <fullName evidence="7">Putative folate/pteridine transporter</fullName>
    </submittedName>
</protein>
<proteinExistence type="predicted"/>
<sequence length="334" mass="36717">MYFLGDQIVYEVCHILSWMSFILLVSRVYLHGMDNIMYALLGGSGNLGQALPSNMGFILMEYAYPISTRPPCDFSNVPMLLLLDYFAITLVSPIVAFVPIANVCVCDNLDLDGNCKRTPAKENVDEAASGFPRDEAAVGGEGGTQPVTRGIYLPPLICFVFACGHSSFAVMLPVRASASPFTLFTSLTRLIRCPVHCAACRGRAAAMWHGKRKRSSQRPPKPGTSGPMCRHCALYCLPPRASVAKTRTPRFLAPFSLALLPSCPSRSESRFMFAWGACSADDLFRSDVVCVFLLLLPRSGHIALCFVPSETHTHSLYTYICFVCLSFYSCELFL</sequence>
<accession>A0A3R7NQV4</accession>
<evidence type="ECO:0000256" key="4">
    <source>
        <dbReference type="ARBA" id="ARBA00022989"/>
    </source>
</evidence>
<evidence type="ECO:0000256" key="2">
    <source>
        <dbReference type="ARBA" id="ARBA00022448"/>
    </source>
</evidence>
<dbReference type="RefSeq" id="XP_029241412.1">
    <property type="nucleotide sequence ID" value="XM_029378682.1"/>
</dbReference>
<keyword evidence="8" id="KW-1185">Reference proteome</keyword>
<dbReference type="GO" id="GO:0016020">
    <property type="term" value="C:membrane"/>
    <property type="evidence" value="ECO:0007669"/>
    <property type="project" value="UniProtKB-SubCell"/>
</dbReference>
<reference evidence="7 8" key="1">
    <citation type="journal article" date="2018" name="BMC Genomics">
        <title>Genomic comparison of Trypanosoma conorhini and Trypanosoma rangeli to Trypanosoma cruzi strains of high and low virulence.</title>
        <authorList>
            <person name="Bradwell K.R."/>
            <person name="Koparde V.N."/>
            <person name="Matveyev A.V."/>
            <person name="Serrano M.G."/>
            <person name="Alves J.M."/>
            <person name="Parikh H."/>
            <person name="Huang B."/>
            <person name="Lee V."/>
            <person name="Espinosa-Alvarez O."/>
            <person name="Ortiz P.A."/>
            <person name="Costa-Martins A.G."/>
            <person name="Teixeira M.M."/>
            <person name="Buck G.A."/>
        </authorList>
    </citation>
    <scope>NUCLEOTIDE SEQUENCE [LARGE SCALE GENOMIC DNA]</scope>
    <source>
        <strain evidence="7 8">AM80</strain>
    </source>
</reference>
<gene>
    <name evidence="7" type="ORF">TraAM80_01648</name>
</gene>
<dbReference type="AlphaFoldDB" id="A0A3R7NQV4"/>
<evidence type="ECO:0000256" key="6">
    <source>
        <dbReference type="SAM" id="Phobius"/>
    </source>
</evidence>
<feature type="transmembrane region" description="Helical" evidence="6">
    <location>
        <begin position="80"/>
        <end position="101"/>
    </location>
</feature>
<dbReference type="VEuPathDB" id="TriTrypDB:TRSC58_01526"/>